<reference evidence="3 4" key="1">
    <citation type="submission" date="2016-10" db="EMBL/GenBank/DDBJ databases">
        <authorList>
            <person name="de Groot N.N."/>
        </authorList>
    </citation>
    <scope>NUCLEOTIDE SEQUENCE [LARGE SCALE GENOMIC DNA]</scope>
    <source>
        <strain evidence="3 4">LMG 24775</strain>
    </source>
</reference>
<evidence type="ECO:0000313" key="5">
    <source>
        <dbReference type="Proteomes" id="UP000595064"/>
    </source>
</evidence>
<evidence type="ECO:0000256" key="1">
    <source>
        <dbReference type="SAM" id="SignalP"/>
    </source>
</evidence>
<feature type="chain" id="PRO_5044558444" description="Secreted protein" evidence="1">
    <location>
        <begin position="25"/>
        <end position="134"/>
    </location>
</feature>
<dbReference type="EMBL" id="FNPE01000005">
    <property type="protein sequence ID" value="SDY52787.1"/>
    <property type="molecule type" value="Genomic_DNA"/>
</dbReference>
<dbReference type="GeneID" id="94691277"/>
<keyword evidence="5" id="KW-1185">Reference proteome</keyword>
<sequence length="134" mass="14496">MRLAPSFVFSLLMLLSIFCGQVAASASSDGLEGDGLLAHHPVVTIDEEFLEELAEVEEDDETEFAELTAHSGNKRQLLALLACGEDRSAEMYWPPEPIAVQVVSLWAPPSTYSQAHLSPAPGQLLRPPRPSLLG</sequence>
<name>A0A1H3KKW2_9BURK</name>
<evidence type="ECO:0000313" key="4">
    <source>
        <dbReference type="Proteomes" id="UP000183417"/>
    </source>
</evidence>
<protein>
    <recommendedName>
        <fullName evidence="6">Secreted protein</fullName>
    </recommendedName>
</protein>
<dbReference type="EMBL" id="CP065748">
    <property type="protein sequence ID" value="QPS81575.1"/>
    <property type="molecule type" value="Genomic_DNA"/>
</dbReference>
<dbReference type="RefSeq" id="WP_016450793.1">
    <property type="nucleotide sequence ID" value="NZ_AP025556.1"/>
</dbReference>
<dbReference type="Proteomes" id="UP000595064">
    <property type="component" value="Chromosome"/>
</dbReference>
<evidence type="ECO:0000313" key="2">
    <source>
        <dbReference type="EMBL" id="QPS81575.1"/>
    </source>
</evidence>
<evidence type="ECO:0008006" key="6">
    <source>
        <dbReference type="Google" id="ProtNLM"/>
    </source>
</evidence>
<dbReference type="KEGG" id="dla:I6G47_00355"/>
<accession>A0A1H3KKW2</accession>
<proteinExistence type="predicted"/>
<organism evidence="3 4">
    <name type="scientific">Delftia lacustris</name>
    <dbReference type="NCBI Taxonomy" id="558537"/>
    <lineage>
        <taxon>Bacteria</taxon>
        <taxon>Pseudomonadati</taxon>
        <taxon>Pseudomonadota</taxon>
        <taxon>Betaproteobacteria</taxon>
        <taxon>Burkholderiales</taxon>
        <taxon>Comamonadaceae</taxon>
        <taxon>Delftia</taxon>
    </lineage>
</organism>
<keyword evidence="1" id="KW-0732">Signal</keyword>
<dbReference type="AlphaFoldDB" id="A0A1H3KKW2"/>
<gene>
    <name evidence="2" type="ORF">I6G47_00355</name>
    <name evidence="3" type="ORF">SAMN05421547_105224</name>
</gene>
<dbReference type="Proteomes" id="UP000183417">
    <property type="component" value="Unassembled WGS sequence"/>
</dbReference>
<feature type="signal peptide" evidence="1">
    <location>
        <begin position="1"/>
        <end position="24"/>
    </location>
</feature>
<reference evidence="2 5" key="2">
    <citation type="submission" date="2020-12" db="EMBL/GenBank/DDBJ databases">
        <title>FDA dAtabase for Regulatory Grade micrObial Sequences (FDA-ARGOS): Supporting development and validation of Infectious Disease Dx tests.</title>
        <authorList>
            <person name="Sproer C."/>
            <person name="Gronow S."/>
            <person name="Severitt S."/>
            <person name="Schroder I."/>
            <person name="Tallon L."/>
            <person name="Sadzewicz L."/>
            <person name="Zhao X."/>
            <person name="Boylan J."/>
            <person name="Ott S."/>
            <person name="Bowen H."/>
            <person name="Vavikolanu K."/>
            <person name="Mehta A."/>
            <person name="Aluvathingal J."/>
            <person name="Nadendla S."/>
            <person name="Lowell S."/>
            <person name="Myers T."/>
            <person name="Yan Y."/>
            <person name="Sichtig H."/>
        </authorList>
    </citation>
    <scope>NUCLEOTIDE SEQUENCE [LARGE SCALE GENOMIC DNA]</scope>
    <source>
        <strain evidence="2 5">FDAARGOS_890</strain>
    </source>
</reference>
<evidence type="ECO:0000313" key="3">
    <source>
        <dbReference type="EMBL" id="SDY52787.1"/>
    </source>
</evidence>